<gene>
    <name evidence="2" type="primary">LOC122142360</name>
</gene>
<accession>A0A9Q9XVD7</accession>
<dbReference type="AlphaFoldDB" id="A0A9Q9XVD7"/>
<evidence type="ECO:0000256" key="1">
    <source>
        <dbReference type="SAM" id="MobiDB-lite"/>
    </source>
</evidence>
<dbReference type="Proteomes" id="UP001155660">
    <property type="component" value="Chromosome B25"/>
</dbReference>
<proteinExistence type="predicted"/>
<dbReference type="OrthoDB" id="1602884at2759"/>
<organism evidence="2">
    <name type="scientific">Cyprinus carpio</name>
    <name type="common">Common carp</name>
    <dbReference type="NCBI Taxonomy" id="7962"/>
    <lineage>
        <taxon>Eukaryota</taxon>
        <taxon>Metazoa</taxon>
        <taxon>Chordata</taxon>
        <taxon>Craniata</taxon>
        <taxon>Vertebrata</taxon>
        <taxon>Euteleostomi</taxon>
        <taxon>Actinopterygii</taxon>
        <taxon>Neopterygii</taxon>
        <taxon>Teleostei</taxon>
        <taxon>Ostariophysi</taxon>
        <taxon>Cypriniformes</taxon>
        <taxon>Cyprinidae</taxon>
        <taxon>Cyprininae</taxon>
        <taxon>Cyprinus</taxon>
    </lineage>
</organism>
<dbReference type="KEGG" id="ccar:122142360"/>
<name>A0A9Q9XVD7_CYPCA</name>
<dbReference type="GeneID" id="122142360"/>
<reference evidence="2" key="1">
    <citation type="submission" date="2025-08" db="UniProtKB">
        <authorList>
            <consortium name="RefSeq"/>
        </authorList>
    </citation>
    <scope>IDENTIFICATION</scope>
    <source>
        <tissue evidence="2">Muscle</tissue>
    </source>
</reference>
<feature type="region of interest" description="Disordered" evidence="1">
    <location>
        <begin position="66"/>
        <end position="103"/>
    </location>
</feature>
<protein>
    <submittedName>
        <fullName evidence="2">Protein NEDD1-like</fullName>
    </submittedName>
</protein>
<feature type="compositionally biased region" description="Polar residues" evidence="1">
    <location>
        <begin position="66"/>
        <end position="79"/>
    </location>
</feature>
<evidence type="ECO:0000313" key="2">
    <source>
        <dbReference type="RefSeq" id="XP_042608712.1"/>
    </source>
</evidence>
<dbReference type="RefSeq" id="XP_042608712.1">
    <property type="nucleotide sequence ID" value="XM_042752778.1"/>
</dbReference>
<sequence>MGFSMVASPPKVFYIKPSRKTPWGLQAVAVIPWFRLPPPTKESITIPPQQTDVQNGSKECDVTSTLPAAQSVNTYNSPEPAQRRDLPTQLTYDSPVSGAPAAAAPAPAAAVESGAEGRGAPLTSIQMNFVRNMIHEALEDFRDTCHRDIIQNPTGGDEVF</sequence>